<dbReference type="Gene3D" id="1.10.287.510">
    <property type="entry name" value="Helix hairpin bin"/>
    <property type="match status" value="1"/>
</dbReference>
<feature type="transmembrane region" description="Helical" evidence="2">
    <location>
        <begin position="21"/>
        <end position="40"/>
    </location>
</feature>
<dbReference type="AlphaFoldDB" id="A0A831LRA1"/>
<evidence type="ECO:0000256" key="1">
    <source>
        <dbReference type="SAM" id="Coils"/>
    </source>
</evidence>
<feature type="coiled-coil region" evidence="1">
    <location>
        <begin position="67"/>
        <end position="179"/>
    </location>
</feature>
<keyword evidence="2" id="KW-1133">Transmembrane helix</keyword>
<evidence type="ECO:0000313" key="3">
    <source>
        <dbReference type="EMBL" id="HDR52083.1"/>
    </source>
</evidence>
<organism evidence="3">
    <name type="scientific">Mariniphaga anaerophila</name>
    <dbReference type="NCBI Taxonomy" id="1484053"/>
    <lineage>
        <taxon>Bacteria</taxon>
        <taxon>Pseudomonadati</taxon>
        <taxon>Bacteroidota</taxon>
        <taxon>Bacteroidia</taxon>
        <taxon>Marinilabiliales</taxon>
        <taxon>Prolixibacteraceae</taxon>
        <taxon>Mariniphaga</taxon>
    </lineage>
</organism>
<keyword evidence="2" id="KW-0472">Membrane</keyword>
<keyword evidence="1" id="KW-0175">Coiled coil</keyword>
<gene>
    <name evidence="3" type="ORF">ENN90_10780</name>
</gene>
<dbReference type="Proteomes" id="UP000886047">
    <property type="component" value="Unassembled WGS sequence"/>
</dbReference>
<sequence>MKKDFEEENKSKKWEKSLLRNIVTGAIVLLIAITGFIIILNKDAKISELYVEKNNLNSLIEIRDSVINELDGTISEIEQNITFIKNKRGQLELEQQEGSPDQKERIIEDIALMNTMLEESEKKIEELNKKLASSNMDLSSFRNRIAKLTSDLKEQNEVVVQLQRELEQKDFQLAEMDMKVTEMSQNILIMHDSISVMNDSIVEKTEKLQQMDEQLHKAYWTFGTFKELKENGVITREGGILGILGKNKTLNKNLNENYFTELDIRNTQTIPLYTKKAEVISEHSDSSYCFVYQDDLIAYLEIEDPNEFWKLTKYAVIEVK</sequence>
<evidence type="ECO:0000256" key="2">
    <source>
        <dbReference type="SAM" id="Phobius"/>
    </source>
</evidence>
<dbReference type="EMBL" id="DSDK01000591">
    <property type="protein sequence ID" value="HDR52083.1"/>
    <property type="molecule type" value="Genomic_DNA"/>
</dbReference>
<keyword evidence="2" id="KW-0812">Transmembrane</keyword>
<comment type="caution">
    <text evidence="3">The sequence shown here is derived from an EMBL/GenBank/DDBJ whole genome shotgun (WGS) entry which is preliminary data.</text>
</comment>
<protein>
    <submittedName>
        <fullName evidence="3">Uncharacterized protein</fullName>
    </submittedName>
</protein>
<proteinExistence type="predicted"/>
<accession>A0A831LRA1</accession>
<name>A0A831LRA1_9BACT</name>
<reference evidence="3" key="1">
    <citation type="journal article" date="2020" name="mSystems">
        <title>Genome- and Community-Level Interaction Insights into Carbon Utilization and Element Cycling Functions of Hydrothermarchaeota in Hydrothermal Sediment.</title>
        <authorList>
            <person name="Zhou Z."/>
            <person name="Liu Y."/>
            <person name="Xu W."/>
            <person name="Pan J."/>
            <person name="Luo Z.H."/>
            <person name="Li M."/>
        </authorList>
    </citation>
    <scope>NUCLEOTIDE SEQUENCE [LARGE SCALE GENOMIC DNA]</scope>
    <source>
        <strain evidence="3">SpSt-1217</strain>
    </source>
</reference>